<dbReference type="AlphaFoldDB" id="A0AAD9KBN2"/>
<keyword evidence="2" id="KW-0677">Repeat</keyword>
<evidence type="ECO:0000256" key="3">
    <source>
        <dbReference type="ARBA" id="ARBA00022771"/>
    </source>
</evidence>
<dbReference type="GO" id="GO:0000977">
    <property type="term" value="F:RNA polymerase II transcription regulatory region sequence-specific DNA binding"/>
    <property type="evidence" value="ECO:0007669"/>
    <property type="project" value="TreeGrafter"/>
</dbReference>
<feature type="domain" description="C2H2-type" evidence="6">
    <location>
        <begin position="282"/>
        <end position="309"/>
    </location>
</feature>
<evidence type="ECO:0000259" key="6">
    <source>
        <dbReference type="PROSITE" id="PS50157"/>
    </source>
</evidence>
<feature type="domain" description="C2H2-type" evidence="6">
    <location>
        <begin position="55"/>
        <end position="80"/>
    </location>
</feature>
<dbReference type="PROSITE" id="PS00028">
    <property type="entry name" value="ZINC_FINGER_C2H2_1"/>
    <property type="match status" value="2"/>
</dbReference>
<dbReference type="Proteomes" id="UP001208570">
    <property type="component" value="Unassembled WGS sequence"/>
</dbReference>
<dbReference type="GO" id="GO:0008270">
    <property type="term" value="F:zinc ion binding"/>
    <property type="evidence" value="ECO:0007669"/>
    <property type="project" value="UniProtKB-KW"/>
</dbReference>
<dbReference type="PANTHER" id="PTHR24379">
    <property type="entry name" value="KRAB AND ZINC FINGER DOMAIN-CONTAINING"/>
    <property type="match status" value="1"/>
</dbReference>
<dbReference type="Pfam" id="PF00096">
    <property type="entry name" value="zf-C2H2"/>
    <property type="match status" value="1"/>
</dbReference>
<dbReference type="SUPFAM" id="SSF57667">
    <property type="entry name" value="beta-beta-alpha zinc fingers"/>
    <property type="match status" value="2"/>
</dbReference>
<evidence type="ECO:0000313" key="7">
    <source>
        <dbReference type="EMBL" id="KAK2168216.1"/>
    </source>
</evidence>
<evidence type="ECO:0000256" key="1">
    <source>
        <dbReference type="ARBA" id="ARBA00022723"/>
    </source>
</evidence>
<keyword evidence="4" id="KW-0862">Zinc</keyword>
<organism evidence="7 8">
    <name type="scientific">Paralvinella palmiformis</name>
    <dbReference type="NCBI Taxonomy" id="53620"/>
    <lineage>
        <taxon>Eukaryota</taxon>
        <taxon>Metazoa</taxon>
        <taxon>Spiralia</taxon>
        <taxon>Lophotrochozoa</taxon>
        <taxon>Annelida</taxon>
        <taxon>Polychaeta</taxon>
        <taxon>Sedentaria</taxon>
        <taxon>Canalipalpata</taxon>
        <taxon>Terebellida</taxon>
        <taxon>Terebelliformia</taxon>
        <taxon>Alvinellidae</taxon>
        <taxon>Paralvinella</taxon>
    </lineage>
</organism>
<accession>A0AAD9KBN2</accession>
<proteinExistence type="predicted"/>
<dbReference type="InterPro" id="IPR036236">
    <property type="entry name" value="Znf_C2H2_sf"/>
</dbReference>
<gene>
    <name evidence="7" type="ORF">LSH36_19g06049</name>
</gene>
<keyword evidence="1" id="KW-0479">Metal-binding</keyword>
<dbReference type="GO" id="GO:0005634">
    <property type="term" value="C:nucleus"/>
    <property type="evidence" value="ECO:0007669"/>
    <property type="project" value="TreeGrafter"/>
</dbReference>
<dbReference type="SMART" id="SM00355">
    <property type="entry name" value="ZnF_C2H2"/>
    <property type="match status" value="4"/>
</dbReference>
<feature type="domain" description="C2H2-type" evidence="6">
    <location>
        <begin position="254"/>
        <end position="281"/>
    </location>
</feature>
<dbReference type="Pfam" id="PF12874">
    <property type="entry name" value="zf-met"/>
    <property type="match status" value="1"/>
</dbReference>
<reference evidence="7" key="1">
    <citation type="journal article" date="2023" name="Mol. Biol. Evol.">
        <title>Third-Generation Sequencing Reveals the Adaptive Role of the Epigenome in Three Deep-Sea Polychaetes.</title>
        <authorList>
            <person name="Perez M."/>
            <person name="Aroh O."/>
            <person name="Sun Y."/>
            <person name="Lan Y."/>
            <person name="Juniper S.K."/>
            <person name="Young C.R."/>
            <person name="Angers B."/>
            <person name="Qian P.Y."/>
        </authorList>
    </citation>
    <scope>NUCLEOTIDE SEQUENCE</scope>
    <source>
        <strain evidence="7">P08H-3</strain>
    </source>
</reference>
<evidence type="ECO:0000256" key="5">
    <source>
        <dbReference type="PROSITE-ProRule" id="PRU00042"/>
    </source>
</evidence>
<sequence>MRSFTYQLHQASIILNRTETGFLLVHLQTFAYQPNRFHGAYYISKTVQNDGKPVFTCRLCSKTLSSWNGMDAHVRKQHLGIFRYNCERCGRGFTSSSNFSKHACRNPFTFRNKRRNIAARFTVQIQVVMADDLMQLAKIVDDMKYKLESDDGTYSLTGVKHEVDDSFSASTNADIKSDQWHSVPLAGGLPQSAPRPEKANLTERTVQDLCRQSTSASYCDPAQSGRPCPVCQKMLTSTRGYKLHLDAHKGIFPHTCSYCQRGFLSKTGLEGHLVQHTNKKMYMCASCGKEFKYKHGLHYHHHICPERKK</sequence>
<name>A0AAD9KBN2_9ANNE</name>
<dbReference type="GO" id="GO:0000981">
    <property type="term" value="F:DNA-binding transcription factor activity, RNA polymerase II-specific"/>
    <property type="evidence" value="ECO:0007669"/>
    <property type="project" value="TreeGrafter"/>
</dbReference>
<dbReference type="PROSITE" id="PS50157">
    <property type="entry name" value="ZINC_FINGER_C2H2_2"/>
    <property type="match status" value="4"/>
</dbReference>
<dbReference type="EMBL" id="JAODUP010000019">
    <property type="protein sequence ID" value="KAK2168216.1"/>
    <property type="molecule type" value="Genomic_DNA"/>
</dbReference>
<dbReference type="Gene3D" id="3.30.160.60">
    <property type="entry name" value="Classic Zinc Finger"/>
    <property type="match status" value="2"/>
</dbReference>
<evidence type="ECO:0000256" key="2">
    <source>
        <dbReference type="ARBA" id="ARBA00022737"/>
    </source>
</evidence>
<comment type="caution">
    <text evidence="7">The sequence shown here is derived from an EMBL/GenBank/DDBJ whole genome shotgun (WGS) entry which is preliminary data.</text>
</comment>
<keyword evidence="3 5" id="KW-0863">Zinc-finger</keyword>
<dbReference type="InterPro" id="IPR013087">
    <property type="entry name" value="Znf_C2H2_type"/>
</dbReference>
<feature type="domain" description="C2H2-type" evidence="6">
    <location>
        <begin position="84"/>
        <end position="102"/>
    </location>
</feature>
<dbReference type="PANTHER" id="PTHR24379:SF127">
    <property type="entry name" value="BLOODY FINGERS-RELATED"/>
    <property type="match status" value="1"/>
</dbReference>
<evidence type="ECO:0000313" key="8">
    <source>
        <dbReference type="Proteomes" id="UP001208570"/>
    </source>
</evidence>
<evidence type="ECO:0000256" key="4">
    <source>
        <dbReference type="ARBA" id="ARBA00022833"/>
    </source>
</evidence>
<protein>
    <recommendedName>
        <fullName evidence="6">C2H2-type domain-containing protein</fullName>
    </recommendedName>
</protein>
<keyword evidence="8" id="KW-1185">Reference proteome</keyword>